<organism evidence="4 5">
    <name type="scientific">Holothuria leucospilota</name>
    <name type="common">Black long sea cucumber</name>
    <name type="synonym">Mertensiothuria leucospilota</name>
    <dbReference type="NCBI Taxonomy" id="206669"/>
    <lineage>
        <taxon>Eukaryota</taxon>
        <taxon>Metazoa</taxon>
        <taxon>Echinodermata</taxon>
        <taxon>Eleutherozoa</taxon>
        <taxon>Echinozoa</taxon>
        <taxon>Holothuroidea</taxon>
        <taxon>Aspidochirotacea</taxon>
        <taxon>Aspidochirotida</taxon>
        <taxon>Holothuriidae</taxon>
        <taxon>Holothuria</taxon>
    </lineage>
</organism>
<dbReference type="Proteomes" id="UP001152320">
    <property type="component" value="Chromosome 4"/>
</dbReference>
<dbReference type="InterPro" id="IPR003410">
    <property type="entry name" value="HYR_dom"/>
</dbReference>
<evidence type="ECO:0000259" key="3">
    <source>
        <dbReference type="PROSITE" id="PS50825"/>
    </source>
</evidence>
<keyword evidence="5" id="KW-1185">Reference proteome</keyword>
<keyword evidence="1" id="KW-0677">Repeat</keyword>
<dbReference type="SMART" id="SM00135">
    <property type="entry name" value="LY"/>
    <property type="match status" value="3"/>
</dbReference>
<evidence type="ECO:0000256" key="2">
    <source>
        <dbReference type="PROSITE-ProRule" id="PRU00461"/>
    </source>
</evidence>
<evidence type="ECO:0000313" key="4">
    <source>
        <dbReference type="EMBL" id="KAJ8043039.1"/>
    </source>
</evidence>
<dbReference type="PANTHER" id="PTHR46513">
    <property type="entry name" value="VITELLOGENIN RECEPTOR-LIKE PROTEIN-RELATED-RELATED"/>
    <property type="match status" value="1"/>
</dbReference>
<dbReference type="PROSITE" id="PS51120">
    <property type="entry name" value="LDLRB"/>
    <property type="match status" value="1"/>
</dbReference>
<dbReference type="GO" id="GO:0017147">
    <property type="term" value="F:Wnt-protein binding"/>
    <property type="evidence" value="ECO:0007669"/>
    <property type="project" value="TreeGrafter"/>
</dbReference>
<keyword evidence="4" id="KW-0449">Lipoprotein</keyword>
<dbReference type="InterPro" id="IPR000033">
    <property type="entry name" value="LDLR_classB_rpt"/>
</dbReference>
<protein>
    <submittedName>
        <fullName evidence="4">Low-density lipoprotein receptor-related protein 4</fullName>
    </submittedName>
</protein>
<dbReference type="Gene3D" id="2.120.10.30">
    <property type="entry name" value="TolB, C-terminal domain"/>
    <property type="match status" value="1"/>
</dbReference>
<reference evidence="4" key="1">
    <citation type="submission" date="2021-10" db="EMBL/GenBank/DDBJ databases">
        <title>Tropical sea cucumber genome reveals ecological adaptation and Cuvierian tubules defense mechanism.</title>
        <authorList>
            <person name="Chen T."/>
        </authorList>
    </citation>
    <scope>NUCLEOTIDE SEQUENCE</scope>
    <source>
        <strain evidence="4">Nanhai2018</strain>
        <tissue evidence="4">Muscle</tissue>
    </source>
</reference>
<accession>A0A9Q1CEG6</accession>
<dbReference type="Pfam" id="PF00058">
    <property type="entry name" value="Ldl_recept_b"/>
    <property type="match status" value="1"/>
</dbReference>
<dbReference type="InterPro" id="IPR050778">
    <property type="entry name" value="Cueball_EGF_LRP_Nidogen"/>
</dbReference>
<dbReference type="AlphaFoldDB" id="A0A9Q1CEG6"/>
<comment type="caution">
    <text evidence="4">The sequence shown here is derived from an EMBL/GenBank/DDBJ whole genome shotgun (WGS) entry which is preliminary data.</text>
</comment>
<dbReference type="GO" id="GO:0042813">
    <property type="term" value="F:Wnt receptor activity"/>
    <property type="evidence" value="ECO:0007669"/>
    <property type="project" value="TreeGrafter"/>
</dbReference>
<dbReference type="PANTHER" id="PTHR46513:SF13">
    <property type="entry name" value="EGF-LIKE DOMAIN-CONTAINING PROTEIN"/>
    <property type="match status" value="1"/>
</dbReference>
<evidence type="ECO:0000256" key="1">
    <source>
        <dbReference type="ARBA" id="ARBA00022737"/>
    </source>
</evidence>
<dbReference type="InterPro" id="IPR011042">
    <property type="entry name" value="6-blade_b-propeller_TolB-like"/>
</dbReference>
<dbReference type="OrthoDB" id="10066840at2759"/>
<dbReference type="SUPFAM" id="SSF63825">
    <property type="entry name" value="YWTD domain"/>
    <property type="match status" value="1"/>
</dbReference>
<dbReference type="GO" id="GO:0060070">
    <property type="term" value="P:canonical Wnt signaling pathway"/>
    <property type="evidence" value="ECO:0007669"/>
    <property type="project" value="TreeGrafter"/>
</dbReference>
<keyword evidence="4" id="KW-0675">Receptor</keyword>
<dbReference type="Pfam" id="PF02494">
    <property type="entry name" value="HYR"/>
    <property type="match status" value="1"/>
</dbReference>
<gene>
    <name evidence="4" type="ORF">HOLleu_09966</name>
</gene>
<dbReference type="PROSITE" id="PS50825">
    <property type="entry name" value="HYR"/>
    <property type="match status" value="1"/>
</dbReference>
<name>A0A9Q1CEG6_HOLLE</name>
<dbReference type="GO" id="GO:0005886">
    <property type="term" value="C:plasma membrane"/>
    <property type="evidence" value="ECO:0007669"/>
    <property type="project" value="TreeGrafter"/>
</dbReference>
<proteinExistence type="predicted"/>
<evidence type="ECO:0000313" key="5">
    <source>
        <dbReference type="Proteomes" id="UP001152320"/>
    </source>
</evidence>
<sequence length="376" mass="42786">MFLCCTVKHREEFVAVVAVENPTIILFNRFSSPSFFPQIALTGATSPSALSFDRLTKFFYFSDIQSKFIGRIGLDTPATVEKLITDNVQKPLGVAVAYLTGLLYWTDADRHEVSVSRLNGTFRKAIMGSTSNCRTPRGIVLSQDQQYVFWTCETRIVKSRADGWERNFDFVSRGIFNATALSIDYFGRYLYWIDAHRGLIERVRVDGLDRKSGTNSDDGILEKVHSFVMSEHAFYFTHPGKQQVYYYGIRQQAQRTVHPVVQQTVRGLSYYKSDTDIPVTPRILNCPDDVVRTNASSSESIYWFEPTAVSRSSDQNTNVPFLSRSHVPMSFFTRGTTNVLYVFEDDLGNTAECSFKVILQPRCKIFSFPTSKESHN</sequence>
<feature type="domain" description="HYR" evidence="3">
    <location>
        <begin position="275"/>
        <end position="361"/>
    </location>
</feature>
<feature type="repeat" description="LDL-receptor class B" evidence="2">
    <location>
        <begin position="101"/>
        <end position="145"/>
    </location>
</feature>
<dbReference type="EMBL" id="JAIZAY010000004">
    <property type="protein sequence ID" value="KAJ8043039.1"/>
    <property type="molecule type" value="Genomic_DNA"/>
</dbReference>